<feature type="compositionally biased region" description="Polar residues" evidence="11">
    <location>
        <begin position="382"/>
        <end position="394"/>
    </location>
</feature>
<comment type="subcellular location">
    <subcellularLocation>
        <location evidence="1">Nucleus</location>
    </subcellularLocation>
</comment>
<comment type="function">
    <text evidence="8">Part of the SNAPc complex required for the transcription of both RNA polymerase II and III small-nuclear RNA genes. Binds to the proximal sequence element (PSE), a non-TATA-box basal promoter element common to these 2 types of genes. Recruits TBP and BRF2 to the U6 snRNA TATA box.</text>
</comment>
<evidence type="ECO:0000313" key="12">
    <source>
        <dbReference type="Proteomes" id="UP000694904"/>
    </source>
</evidence>
<evidence type="ECO:0000256" key="9">
    <source>
        <dbReference type="ARBA" id="ARBA00025958"/>
    </source>
</evidence>
<evidence type="ECO:0000256" key="10">
    <source>
        <dbReference type="ARBA" id="ARBA00029606"/>
    </source>
</evidence>
<keyword evidence="7" id="KW-0539">Nucleus</keyword>
<reference evidence="13" key="3">
    <citation type="submission" date="2025-08" db="UniProtKB">
        <authorList>
            <consortium name="RefSeq"/>
        </authorList>
    </citation>
    <scope>IDENTIFICATION</scope>
    <source>
        <tissue evidence="13">Whole organism</tissue>
    </source>
</reference>
<proteinExistence type="inferred from homology"/>
<name>A0ABM1PFF3_DROAR</name>
<comment type="subunit">
    <text evidence="9">Part of the SNAPc complex composed of 5 subunits: SNAPC1, SNAPC2, SNAPC3, SNAPC4 and SNAPC5. SNAPC3 interacts with SNAPC1.</text>
</comment>
<evidence type="ECO:0000256" key="1">
    <source>
        <dbReference type="ARBA" id="ARBA00004123"/>
    </source>
</evidence>
<keyword evidence="12" id="KW-1185">Reference proteome</keyword>
<protein>
    <recommendedName>
        <fullName evidence="3">snRNA-activating protein complex subunit 3</fullName>
    </recommendedName>
    <alternativeName>
        <fullName evidence="10">Small nuclear RNA-activating complex polypeptide 3</fullName>
    </alternativeName>
</protein>
<evidence type="ECO:0000256" key="6">
    <source>
        <dbReference type="ARBA" id="ARBA00023163"/>
    </source>
</evidence>
<dbReference type="Pfam" id="PF12251">
    <property type="entry name" value="SNAPC3"/>
    <property type="match status" value="1"/>
</dbReference>
<evidence type="ECO:0000313" key="13">
    <source>
        <dbReference type="RefSeq" id="XP_017865939.1"/>
    </source>
</evidence>
<keyword evidence="4" id="KW-0805">Transcription regulation</keyword>
<dbReference type="RefSeq" id="XP_017865939.1">
    <property type="nucleotide sequence ID" value="XM_018010450.1"/>
</dbReference>
<sequence>MENVLEPLQPAINLRQFLEDYSKQLNDPDEKSSENVPFYFSEVPPVSAEVAESCSLQLLDAPDDNVIDTFELGAEIQRPNVSKPNMNKPVPKTYTAIYKHKAKSRKNPFSRTQYSYRLNAEPSPSDDSPVMWETLEQFELELTVRFYRPPRAAHRSFKLERPVFAEEFVCLGRNFLSELRDKISCICNGKRFVDISEQPHAPLPVLESDPGYFFINGVFYNDTRNPNNCDYSETVIKWASTAHGLEKEEFQVASMEATRFIDLTISLGAPVQYLHHGNCEHLFVFSQVEVLRPASKFINPSHYPFLRSFSTFNRRACYMCGLRGYHFIVEKSRRQLHDPSYLCRSCFFSFNYVDGKKVGDFKAYRIYGLADLTDEDAVCQSPNVPDINSSSSDENNGDLDEIS</sequence>
<dbReference type="InterPro" id="IPR022042">
    <property type="entry name" value="snRNA-activating_su3"/>
</dbReference>
<reference evidence="12" key="1">
    <citation type="journal article" date="1997" name="Nucleic Acids Res.">
        <title>tRNAscan-SE: a program for improved detection of transfer RNA genes in genomic sequence.</title>
        <authorList>
            <person name="Lowe T.M."/>
            <person name="Eddy S.R."/>
        </authorList>
    </citation>
    <scope>NUCLEOTIDE SEQUENCE [LARGE SCALE GENOMIC DNA]</scope>
</reference>
<gene>
    <name evidence="13" type="primary">LOC108615737</name>
</gene>
<dbReference type="PANTHER" id="PTHR13421:SF16">
    <property type="entry name" value="SNRNA-ACTIVATING PROTEIN COMPLEX SUBUNIT 3"/>
    <property type="match status" value="1"/>
</dbReference>
<evidence type="ECO:0000256" key="4">
    <source>
        <dbReference type="ARBA" id="ARBA00023015"/>
    </source>
</evidence>
<evidence type="ECO:0000256" key="3">
    <source>
        <dbReference type="ARBA" id="ARBA00013634"/>
    </source>
</evidence>
<reference evidence="12" key="2">
    <citation type="journal article" date="2016" name="G3 (Bethesda)">
        <title>Genome Evolution in Three Species of Cactophilic Drosophila.</title>
        <authorList>
            <person name="Sanchez-Flores A."/>
            <person name="Penazola F."/>
            <person name="Carpinteyro-Ponce J."/>
            <person name="Nazario-Yepiz N."/>
            <person name="Abreu-Goodger C."/>
            <person name="Machado C.A."/>
            <person name="Markow T.A."/>
        </authorList>
    </citation>
    <scope>NUCLEOTIDE SEQUENCE [LARGE SCALE GENOMIC DNA]</scope>
</reference>
<keyword evidence="5" id="KW-0238">DNA-binding</keyword>
<evidence type="ECO:0000256" key="7">
    <source>
        <dbReference type="ARBA" id="ARBA00023242"/>
    </source>
</evidence>
<dbReference type="Proteomes" id="UP000694904">
    <property type="component" value="Chromosome 5"/>
</dbReference>
<accession>A0ABM1PFF3</accession>
<keyword evidence="6" id="KW-0804">Transcription</keyword>
<evidence type="ECO:0000256" key="5">
    <source>
        <dbReference type="ARBA" id="ARBA00023125"/>
    </source>
</evidence>
<comment type="similarity">
    <text evidence="2">Belongs to the SNAPC3/SRD2 family.</text>
</comment>
<feature type="region of interest" description="Disordered" evidence="11">
    <location>
        <begin position="382"/>
        <end position="403"/>
    </location>
</feature>
<organism evidence="12 13">
    <name type="scientific">Drosophila arizonae</name>
    <name type="common">Fruit fly</name>
    <dbReference type="NCBI Taxonomy" id="7263"/>
    <lineage>
        <taxon>Eukaryota</taxon>
        <taxon>Metazoa</taxon>
        <taxon>Ecdysozoa</taxon>
        <taxon>Arthropoda</taxon>
        <taxon>Hexapoda</taxon>
        <taxon>Insecta</taxon>
        <taxon>Pterygota</taxon>
        <taxon>Neoptera</taxon>
        <taxon>Endopterygota</taxon>
        <taxon>Diptera</taxon>
        <taxon>Brachycera</taxon>
        <taxon>Muscomorpha</taxon>
        <taxon>Ephydroidea</taxon>
        <taxon>Drosophilidae</taxon>
        <taxon>Drosophila</taxon>
    </lineage>
</organism>
<dbReference type="PANTHER" id="PTHR13421">
    <property type="entry name" value="SNRNA-ACTIVATING PROTEIN COMPLEX SUBUNIT 3"/>
    <property type="match status" value="1"/>
</dbReference>
<evidence type="ECO:0000256" key="2">
    <source>
        <dbReference type="ARBA" id="ARBA00010410"/>
    </source>
</evidence>
<dbReference type="GeneID" id="108615737"/>
<evidence type="ECO:0000256" key="11">
    <source>
        <dbReference type="SAM" id="MobiDB-lite"/>
    </source>
</evidence>
<evidence type="ECO:0000256" key="8">
    <source>
        <dbReference type="ARBA" id="ARBA00025193"/>
    </source>
</evidence>